<dbReference type="Proteomes" id="UP000545037">
    <property type="component" value="Unassembled WGS sequence"/>
</dbReference>
<dbReference type="PANTHER" id="PTHR10612:SF34">
    <property type="entry name" value="APOLIPOPROTEIN D"/>
    <property type="match status" value="1"/>
</dbReference>
<comment type="subunit">
    <text evidence="2">Homodimer.</text>
</comment>
<keyword evidence="2 4" id="KW-0449">Lipoprotein</keyword>
<reference evidence="4 5" key="1">
    <citation type="submission" date="2020-08" db="EMBL/GenBank/DDBJ databases">
        <title>Genomic Encyclopedia of Type Strains, Phase IV (KMG-IV): sequencing the most valuable type-strain genomes for metagenomic binning, comparative biology and taxonomic classification.</title>
        <authorList>
            <person name="Goeker M."/>
        </authorList>
    </citation>
    <scope>NUCLEOTIDE SEQUENCE [LARGE SCALE GENOMIC DNA]</scope>
    <source>
        <strain evidence="4 5">DSM 4737</strain>
    </source>
</reference>
<evidence type="ECO:0000259" key="3">
    <source>
        <dbReference type="Pfam" id="PF08212"/>
    </source>
</evidence>
<dbReference type="CDD" id="cd19438">
    <property type="entry name" value="lipocalin_Blc-like"/>
    <property type="match status" value="1"/>
</dbReference>
<dbReference type="Pfam" id="PF08212">
    <property type="entry name" value="Lipocalin_2"/>
    <property type="match status" value="1"/>
</dbReference>
<dbReference type="InterPro" id="IPR012674">
    <property type="entry name" value="Calycin"/>
</dbReference>
<evidence type="ECO:0000256" key="2">
    <source>
        <dbReference type="PIRNR" id="PIRNR036893"/>
    </source>
</evidence>
<keyword evidence="2" id="KW-0732">Signal</keyword>
<comment type="subcellular location">
    <subcellularLocation>
        <location evidence="2">Cell outer membrane</location>
    </subcellularLocation>
</comment>
<proteinExistence type="inferred from homology"/>
<dbReference type="SUPFAM" id="SSF50814">
    <property type="entry name" value="Lipocalins"/>
    <property type="match status" value="1"/>
</dbReference>
<feature type="signal peptide" evidence="2">
    <location>
        <begin position="1"/>
        <end position="28"/>
    </location>
</feature>
<dbReference type="InterPro" id="IPR047202">
    <property type="entry name" value="Lipocalin_Blc-like_dom"/>
</dbReference>
<dbReference type="InterPro" id="IPR022271">
    <property type="entry name" value="Lipocalin_ApoD"/>
</dbReference>
<name>A0A7W9FGJ4_9CAUL</name>
<organism evidence="4 5">
    <name type="scientific">Brevundimonas variabilis</name>
    <dbReference type="NCBI Taxonomy" id="74312"/>
    <lineage>
        <taxon>Bacteria</taxon>
        <taxon>Pseudomonadati</taxon>
        <taxon>Pseudomonadota</taxon>
        <taxon>Alphaproteobacteria</taxon>
        <taxon>Caulobacterales</taxon>
        <taxon>Caulobacteraceae</taxon>
        <taxon>Brevundimonas</taxon>
    </lineage>
</organism>
<keyword evidence="5" id="KW-1185">Reference proteome</keyword>
<feature type="domain" description="Lipocalin/cytosolic fatty-acid binding" evidence="3">
    <location>
        <begin position="33"/>
        <end position="174"/>
    </location>
</feature>
<sequence length="180" mass="19843">MPVSGNPTVATFALVATLLGLSAVPAAAQAPAVNLDQFDGRWFETIRSPNDVQKPCSRAQIDFTPQGRADRYEIRVACTRQSDGKVETLRANARITDTTTNARFRFSLTGLLSFGGLAGQNYWVWDHAPDYSWAIMGLPNKSDWWVWTRTPTPSDAVRTRTLARARALGFDTDSAVHTGR</sequence>
<protein>
    <recommendedName>
        <fullName evidence="2">Outer membrane lipoprotein Blc</fullName>
    </recommendedName>
</protein>
<keyword evidence="2" id="KW-0998">Cell outer membrane</keyword>
<dbReference type="PIRSF" id="PIRSF036893">
    <property type="entry name" value="Lipocalin_ApoD"/>
    <property type="match status" value="1"/>
</dbReference>
<evidence type="ECO:0000313" key="4">
    <source>
        <dbReference type="EMBL" id="MBB5746713.1"/>
    </source>
</evidence>
<dbReference type="GO" id="GO:0009279">
    <property type="term" value="C:cell outer membrane"/>
    <property type="evidence" value="ECO:0007669"/>
    <property type="project" value="UniProtKB-SubCell"/>
</dbReference>
<comment type="function">
    <text evidence="2">Involved in the storage or transport of lipids necessary for membrane maintenance under stressful conditions. Displays a binding preference for lysophospholipids.</text>
</comment>
<dbReference type="AlphaFoldDB" id="A0A7W9FGJ4"/>
<feature type="chain" id="PRO_5031674698" description="Outer membrane lipoprotein Blc" evidence="2">
    <location>
        <begin position="29"/>
        <end position="180"/>
    </location>
</feature>
<dbReference type="GO" id="GO:0006950">
    <property type="term" value="P:response to stress"/>
    <property type="evidence" value="ECO:0007669"/>
    <property type="project" value="UniProtKB-ARBA"/>
</dbReference>
<comment type="similarity">
    <text evidence="1 2">Belongs to the calycin superfamily. Lipocalin family.</text>
</comment>
<dbReference type="GO" id="GO:0008289">
    <property type="term" value="F:lipid binding"/>
    <property type="evidence" value="ECO:0007669"/>
    <property type="project" value="UniProtKB-UniRule"/>
</dbReference>
<evidence type="ECO:0000256" key="1">
    <source>
        <dbReference type="ARBA" id="ARBA00006889"/>
    </source>
</evidence>
<evidence type="ECO:0000313" key="5">
    <source>
        <dbReference type="Proteomes" id="UP000545037"/>
    </source>
</evidence>
<dbReference type="RefSeq" id="WP_183213694.1">
    <property type="nucleotide sequence ID" value="NZ_JACHOR010000004.1"/>
</dbReference>
<keyword evidence="2" id="KW-0472">Membrane</keyword>
<comment type="caution">
    <text evidence="4">The sequence shown here is derived from an EMBL/GenBank/DDBJ whole genome shotgun (WGS) entry which is preliminary data.</text>
</comment>
<dbReference type="InterPro" id="IPR022272">
    <property type="entry name" value="Lipocalin_CS"/>
</dbReference>
<dbReference type="PROSITE" id="PS00213">
    <property type="entry name" value="LIPOCALIN"/>
    <property type="match status" value="1"/>
</dbReference>
<dbReference type="Gene3D" id="2.40.128.20">
    <property type="match status" value="1"/>
</dbReference>
<gene>
    <name evidence="4" type="ORF">GGR13_002320</name>
</gene>
<dbReference type="InterPro" id="IPR000566">
    <property type="entry name" value="Lipocln_cytosolic_FA-bd_dom"/>
</dbReference>
<dbReference type="PANTHER" id="PTHR10612">
    <property type="entry name" value="APOLIPOPROTEIN D"/>
    <property type="match status" value="1"/>
</dbReference>
<accession>A0A7W9FGJ4</accession>
<keyword evidence="2" id="KW-0446">Lipid-binding</keyword>
<dbReference type="EMBL" id="JACHOR010000004">
    <property type="protein sequence ID" value="MBB5746713.1"/>
    <property type="molecule type" value="Genomic_DNA"/>
</dbReference>